<dbReference type="GO" id="GO:0004622">
    <property type="term" value="F:phosphatidylcholine lysophospholipase activity"/>
    <property type="evidence" value="ECO:0007669"/>
    <property type="project" value="TreeGrafter"/>
</dbReference>
<gene>
    <name evidence="4" type="ORF">BQ4739_LOCUS6227</name>
</gene>
<evidence type="ECO:0000313" key="4">
    <source>
        <dbReference type="EMBL" id="SZX65760.1"/>
    </source>
</evidence>
<accession>A0A383VLJ4</accession>
<reference evidence="4 5" key="1">
    <citation type="submission" date="2016-10" db="EMBL/GenBank/DDBJ databases">
        <authorList>
            <person name="Cai Z."/>
        </authorList>
    </citation>
    <scope>NUCLEOTIDE SEQUENCE [LARGE SCALE GENOMIC DNA]</scope>
</reference>
<name>A0A383VLJ4_TETOB</name>
<dbReference type="Proteomes" id="UP000256970">
    <property type="component" value="Unassembled WGS sequence"/>
</dbReference>
<dbReference type="CDD" id="cd00229">
    <property type="entry name" value="SGNH_hydrolase"/>
    <property type="match status" value="1"/>
</dbReference>
<feature type="region of interest" description="Disordered" evidence="1">
    <location>
        <begin position="129"/>
        <end position="148"/>
    </location>
</feature>
<dbReference type="InterPro" id="IPR013830">
    <property type="entry name" value="SGNH_hydro"/>
</dbReference>
<feature type="domain" description="SGNH hydrolase-type esterase" evidence="3">
    <location>
        <begin position="505"/>
        <end position="697"/>
    </location>
</feature>
<evidence type="ECO:0000259" key="3">
    <source>
        <dbReference type="Pfam" id="PF13472"/>
    </source>
</evidence>
<evidence type="ECO:0000256" key="1">
    <source>
        <dbReference type="SAM" id="MobiDB-lite"/>
    </source>
</evidence>
<organism evidence="4 5">
    <name type="scientific">Tetradesmus obliquus</name>
    <name type="common">Green alga</name>
    <name type="synonym">Acutodesmus obliquus</name>
    <dbReference type="NCBI Taxonomy" id="3088"/>
    <lineage>
        <taxon>Eukaryota</taxon>
        <taxon>Viridiplantae</taxon>
        <taxon>Chlorophyta</taxon>
        <taxon>core chlorophytes</taxon>
        <taxon>Chlorophyceae</taxon>
        <taxon>CS clade</taxon>
        <taxon>Sphaeropleales</taxon>
        <taxon>Scenedesmaceae</taxon>
        <taxon>Tetradesmus</taxon>
    </lineage>
</organism>
<feature type="chain" id="PRO_5016640051" description="SGNH hydrolase-type esterase domain-containing protein" evidence="2">
    <location>
        <begin position="22"/>
        <end position="744"/>
    </location>
</feature>
<dbReference type="InterPro" id="IPR051532">
    <property type="entry name" value="Ester_Hydrolysis_Enzymes"/>
</dbReference>
<feature type="signal peptide" evidence="2">
    <location>
        <begin position="1"/>
        <end position="21"/>
    </location>
</feature>
<dbReference type="Gene3D" id="3.40.50.1110">
    <property type="entry name" value="SGNH hydrolase"/>
    <property type="match status" value="1"/>
</dbReference>
<feature type="region of interest" description="Disordered" evidence="1">
    <location>
        <begin position="158"/>
        <end position="217"/>
    </location>
</feature>
<feature type="compositionally biased region" description="Low complexity" evidence="1">
    <location>
        <begin position="158"/>
        <end position="201"/>
    </location>
</feature>
<dbReference type="EMBL" id="FNXT01000662">
    <property type="protein sequence ID" value="SZX65760.1"/>
    <property type="molecule type" value="Genomic_DNA"/>
</dbReference>
<dbReference type="PANTHER" id="PTHR30383:SF5">
    <property type="entry name" value="SGNH HYDROLASE-TYPE ESTERASE DOMAIN-CONTAINING PROTEIN"/>
    <property type="match status" value="1"/>
</dbReference>
<dbReference type="Pfam" id="PF13472">
    <property type="entry name" value="Lipase_GDSL_2"/>
    <property type="match status" value="1"/>
</dbReference>
<protein>
    <recommendedName>
        <fullName evidence="3">SGNH hydrolase-type esterase domain-containing protein</fullName>
    </recommendedName>
</protein>
<evidence type="ECO:0000313" key="5">
    <source>
        <dbReference type="Proteomes" id="UP000256970"/>
    </source>
</evidence>
<proteinExistence type="predicted"/>
<keyword evidence="5" id="KW-1185">Reference proteome</keyword>
<dbReference type="AlphaFoldDB" id="A0A383VLJ4"/>
<dbReference type="SUPFAM" id="SSF52266">
    <property type="entry name" value="SGNH hydrolase"/>
    <property type="match status" value="1"/>
</dbReference>
<keyword evidence="2" id="KW-0732">Signal</keyword>
<evidence type="ECO:0000256" key="2">
    <source>
        <dbReference type="SAM" id="SignalP"/>
    </source>
</evidence>
<dbReference type="InterPro" id="IPR036514">
    <property type="entry name" value="SGNH_hydro_sf"/>
</dbReference>
<dbReference type="PANTHER" id="PTHR30383">
    <property type="entry name" value="THIOESTERASE 1/PROTEASE 1/LYSOPHOSPHOLIPASE L1"/>
    <property type="match status" value="1"/>
</dbReference>
<sequence length="744" mass="77273">MRYGVLLATLLVCCCVNHLRAAALEVQPGVQLKQQLESSSRESVQAIAPLHAAIGSSRTQLAARSFRRTRKLLTTAVRTQRRNLRQLFIGGPITGGYTLYTAGSGTWWQTTAQPSQRQQDFTALLQPATPEQGTAPADTEQQQQLQVSEQPIAEQPLEQQPEVEQQVTNADHGAPPAPAAHTAAGPAALTKSSAANDAEAEATAKSKDFDSWNTSPTCSYPKTAANVNLDKLGRPWGFDGATKQSCTFKDASAAAAGTISWDAAKDCPYQLTDSNALPDSHGRLWGYDGVAKQSCAFKSQTLPAGKSENGATSADYASGFAPTAAAAAAAANGPASDTAAVAAVAAATQISEVPASAAAAAAATTFDVPASSTAADVPAIDTAAAAAAAAAAAVTEVPASDAAAAAAAVAAAPVAPLATDSAPSGTSAPVAPAPAAPTPIPAPNLNLGLALAYLFNPTAAAAATAGPPPGHRMSQITDLQQQQQPGSGGYCIPVQRRASFHVLAAGDSITQGSVPSRGFNYPYAIKLEELLRKKLGPRTRAIDAGLGGGGIFQTGFNIPKKFPEFYREQLAFRQWDVAVIMIGINDLLRGGTPAAEIMAGLQPLLDETLAKGIPVVSIPPFAAPGFVAETDSKEAERKKMAELLKAAAAARAAATGGQGPQIWVLDLQAGPLDFYKMSPEERSRWLDDGLHMTQFAYEQLGQYVYDEVMSHLCNLPQLGLLDYAQVSAQEASYSIWRNAARARP</sequence>